<dbReference type="AlphaFoldDB" id="A0A437MN89"/>
<evidence type="ECO:0000313" key="2">
    <source>
        <dbReference type="Proteomes" id="UP000282957"/>
    </source>
</evidence>
<protein>
    <submittedName>
        <fullName evidence="1">Uncharacterized protein</fullName>
    </submittedName>
</protein>
<reference evidence="1 2" key="1">
    <citation type="submission" date="2019-01" db="EMBL/GenBank/DDBJ databases">
        <authorList>
            <person name="Chen W.-M."/>
        </authorList>
    </citation>
    <scope>NUCLEOTIDE SEQUENCE [LARGE SCALE GENOMIC DNA]</scope>
    <source>
        <strain evidence="1 2">CCP-6</strain>
    </source>
</reference>
<sequence length="371" mass="38763">MLQTAIEQTTNTVGTGTYELTAPTNALRTSFLTGVGNGGDVWYRCESDAAWEEGYGTVTAGTPDTLTRNVHRSSNANAAINWSAGVKRIYCSPDGQALRFGGVGAVPSAGGTANAQAIVHKPPLLVLRPGMTGAHTVTTTNTGAVTLAIDGLGAQPLRRANGTDFGLGELIAGQTIRWVWTGTEFRVLSDINRRDLGRELLASVAMAGSSGVEVTIPSGFDLLEVAVEGARVGSGSLLQVFLQAKVGGSWLTGPSGQYFDARTFNAASTGWVQQSYADAGIATYLGWIGGTNNDPLNAMTTLLNCAGNSYADRAHVMTRSLSNAEGGYGWSEMFAGGHVALGANQRIEAIRITDPGRAYTGGRLLIMGARR</sequence>
<proteinExistence type="predicted"/>
<dbReference type="Proteomes" id="UP000282957">
    <property type="component" value="Unassembled WGS sequence"/>
</dbReference>
<dbReference type="EMBL" id="SACL01000001">
    <property type="protein sequence ID" value="RVT99106.1"/>
    <property type="molecule type" value="Genomic_DNA"/>
</dbReference>
<gene>
    <name evidence="1" type="ORF">EOD42_03085</name>
</gene>
<accession>A0A437MN89</accession>
<keyword evidence="2" id="KW-1185">Reference proteome</keyword>
<name>A0A437MN89_9PROT</name>
<dbReference type="RefSeq" id="WP_127785792.1">
    <property type="nucleotide sequence ID" value="NZ_SACL01000001.1"/>
</dbReference>
<organism evidence="1 2">
    <name type="scientific">Rhodovarius crocodyli</name>
    <dbReference type="NCBI Taxonomy" id="1979269"/>
    <lineage>
        <taxon>Bacteria</taxon>
        <taxon>Pseudomonadati</taxon>
        <taxon>Pseudomonadota</taxon>
        <taxon>Alphaproteobacteria</taxon>
        <taxon>Acetobacterales</taxon>
        <taxon>Roseomonadaceae</taxon>
        <taxon>Rhodovarius</taxon>
    </lineage>
</organism>
<dbReference type="OrthoDB" id="7306598at2"/>
<comment type="caution">
    <text evidence="1">The sequence shown here is derived from an EMBL/GenBank/DDBJ whole genome shotgun (WGS) entry which is preliminary data.</text>
</comment>
<evidence type="ECO:0000313" key="1">
    <source>
        <dbReference type="EMBL" id="RVT99106.1"/>
    </source>
</evidence>